<sequence length="64" mass="6850">MILANFSEKRPLIFTILCNIPGTEPQATTGAQPRVTKSVNWAGLILSNGTVPPAACVQDEIQRA</sequence>
<dbReference type="Proteomes" id="UP001409585">
    <property type="component" value="Unassembled WGS sequence"/>
</dbReference>
<evidence type="ECO:0000313" key="1">
    <source>
        <dbReference type="EMBL" id="GAA4944087.1"/>
    </source>
</evidence>
<accession>A0AAV3U2U2</accession>
<comment type="caution">
    <text evidence="1">The sequence shown here is derived from an EMBL/GenBank/DDBJ whole genome shotgun (WGS) entry which is preliminary data.</text>
</comment>
<name>A0AAV3U2U2_9ALTE</name>
<keyword evidence="2" id="KW-1185">Reference proteome</keyword>
<organism evidence="1 2">
    <name type="scientific">Halioxenophilus aromaticivorans</name>
    <dbReference type="NCBI Taxonomy" id="1306992"/>
    <lineage>
        <taxon>Bacteria</taxon>
        <taxon>Pseudomonadati</taxon>
        <taxon>Pseudomonadota</taxon>
        <taxon>Gammaproteobacteria</taxon>
        <taxon>Alteromonadales</taxon>
        <taxon>Alteromonadaceae</taxon>
        <taxon>Halioxenophilus</taxon>
    </lineage>
</organism>
<reference evidence="2" key="1">
    <citation type="journal article" date="2019" name="Int. J. Syst. Evol. Microbiol.">
        <title>The Global Catalogue of Microorganisms (GCM) 10K type strain sequencing project: providing services to taxonomists for standard genome sequencing and annotation.</title>
        <authorList>
            <consortium name="The Broad Institute Genomics Platform"/>
            <consortium name="The Broad Institute Genome Sequencing Center for Infectious Disease"/>
            <person name="Wu L."/>
            <person name="Ma J."/>
        </authorList>
    </citation>
    <scope>NUCLEOTIDE SEQUENCE [LARGE SCALE GENOMIC DNA]</scope>
    <source>
        <strain evidence="2">JCM 19134</strain>
    </source>
</reference>
<proteinExistence type="predicted"/>
<dbReference type="AlphaFoldDB" id="A0AAV3U2U2"/>
<protein>
    <submittedName>
        <fullName evidence="1">Uncharacterized protein</fullName>
    </submittedName>
</protein>
<gene>
    <name evidence="1" type="ORF">GCM10025791_23710</name>
</gene>
<evidence type="ECO:0000313" key="2">
    <source>
        <dbReference type="Proteomes" id="UP001409585"/>
    </source>
</evidence>
<dbReference type="EMBL" id="BAABLX010000022">
    <property type="protein sequence ID" value="GAA4944087.1"/>
    <property type="molecule type" value="Genomic_DNA"/>
</dbReference>